<dbReference type="RefSeq" id="WP_216942076.1">
    <property type="nucleotide sequence ID" value="NZ_CP077062.1"/>
</dbReference>
<dbReference type="PANTHER" id="PTHR11895">
    <property type="entry name" value="TRANSAMIDASE"/>
    <property type="match status" value="1"/>
</dbReference>
<name>A0A975T3C6_9ACTN</name>
<gene>
    <name evidence="2" type="ORF">KRR39_11175</name>
</gene>
<dbReference type="GO" id="GO:0003824">
    <property type="term" value="F:catalytic activity"/>
    <property type="evidence" value="ECO:0007669"/>
    <property type="project" value="InterPro"/>
</dbReference>
<protein>
    <submittedName>
        <fullName evidence="2">Amidase</fullName>
    </submittedName>
</protein>
<accession>A0A975T3C6</accession>
<dbReference type="PANTHER" id="PTHR11895:SF76">
    <property type="entry name" value="INDOLEACETAMIDE HYDROLASE"/>
    <property type="match status" value="1"/>
</dbReference>
<evidence type="ECO:0000313" key="3">
    <source>
        <dbReference type="Proteomes" id="UP000683575"/>
    </source>
</evidence>
<dbReference type="Proteomes" id="UP000683575">
    <property type="component" value="Chromosome"/>
</dbReference>
<evidence type="ECO:0000259" key="1">
    <source>
        <dbReference type="Pfam" id="PF01425"/>
    </source>
</evidence>
<evidence type="ECO:0000313" key="2">
    <source>
        <dbReference type="EMBL" id="QWZ10230.1"/>
    </source>
</evidence>
<dbReference type="InterPro" id="IPR020556">
    <property type="entry name" value="Amidase_CS"/>
</dbReference>
<dbReference type="NCBIfam" id="NF005686">
    <property type="entry name" value="PRK07486.1"/>
    <property type="match status" value="1"/>
</dbReference>
<dbReference type="Pfam" id="PF01425">
    <property type="entry name" value="Amidase"/>
    <property type="match status" value="1"/>
</dbReference>
<reference evidence="2" key="1">
    <citation type="submission" date="2021-06" db="EMBL/GenBank/DDBJ databases">
        <title>Complete genome sequence of Nocardioides sp. G188.</title>
        <authorList>
            <person name="Im W.-T."/>
        </authorList>
    </citation>
    <scope>NUCLEOTIDE SEQUENCE</scope>
    <source>
        <strain evidence="2">G188</strain>
    </source>
</reference>
<keyword evidence="3" id="KW-1185">Reference proteome</keyword>
<organism evidence="2 3">
    <name type="scientific">Nocardioides panacis</name>
    <dbReference type="NCBI Taxonomy" id="2849501"/>
    <lineage>
        <taxon>Bacteria</taxon>
        <taxon>Bacillati</taxon>
        <taxon>Actinomycetota</taxon>
        <taxon>Actinomycetes</taxon>
        <taxon>Propionibacteriales</taxon>
        <taxon>Nocardioidaceae</taxon>
        <taxon>Nocardioides</taxon>
    </lineage>
</organism>
<dbReference type="EMBL" id="CP077062">
    <property type="protein sequence ID" value="QWZ10230.1"/>
    <property type="molecule type" value="Genomic_DNA"/>
</dbReference>
<dbReference type="InterPro" id="IPR000120">
    <property type="entry name" value="Amidase"/>
</dbReference>
<dbReference type="AlphaFoldDB" id="A0A975T3C6"/>
<dbReference type="InterPro" id="IPR023631">
    <property type="entry name" value="Amidase_dom"/>
</dbReference>
<proteinExistence type="predicted"/>
<sequence>MADLDVYSSARAMAAAAAVKEISARELMELHLARIAEVNPAVNAVVSLDEERARTGAAEADERLARGEQVGPLHGLPHAFKDTHEVAGWRTTFGSPLRADYVPKRDELLVERIRAAGVVPIGRTNVPEWAAGSHTFNPIFGTTRNPYDLTRSAGGSSGGAAAALASGMVPLADGSDMGGSLRNPASFNNVVGLRPSVGRVPGWPTTNGWELTSVGGPMARSVEDLAFLLSVIAGPSRRAPLSLESPGSAFAPPLVGDLTGVRVALSIDLGGAFTVDHSVADVIGRQAQVLEAAGATVEDAHPVLHSADAAFRTLRAWLFQARFRTLLEKRPDGFKQSLKDNILLGADLTGGDVARAYQQLTSIHDRMRAFFETYDVLALPVSQVPPFSADLEYPSEINGEAQATYLDWMRSAYLITVTGCPAISVPAGFTPEGWPVGLQLVGPVRGERRLLEIAHAFEQATRVGERRPQVGATP</sequence>
<dbReference type="PROSITE" id="PS00571">
    <property type="entry name" value="AMIDASES"/>
    <property type="match status" value="1"/>
</dbReference>
<dbReference type="KEGG" id="nps:KRR39_11175"/>
<feature type="domain" description="Amidase" evidence="1">
    <location>
        <begin position="26"/>
        <end position="451"/>
    </location>
</feature>